<accession>A0AAE9ZZK3</accession>
<evidence type="ECO:0000256" key="2">
    <source>
        <dbReference type="ARBA" id="ARBA00023015"/>
    </source>
</evidence>
<keyword evidence="8" id="KW-1185">Reference proteome</keyword>
<dbReference type="NCBIfam" id="TIGR02937">
    <property type="entry name" value="sigma70-ECF"/>
    <property type="match status" value="1"/>
</dbReference>
<keyword evidence="2" id="KW-0805">Transcription regulation</keyword>
<dbReference type="InterPro" id="IPR039425">
    <property type="entry name" value="RNA_pol_sigma-70-like"/>
</dbReference>
<dbReference type="PANTHER" id="PTHR43133">
    <property type="entry name" value="RNA POLYMERASE ECF-TYPE SIGMA FACTO"/>
    <property type="match status" value="1"/>
</dbReference>
<evidence type="ECO:0000313" key="8">
    <source>
        <dbReference type="Proteomes" id="UP001218638"/>
    </source>
</evidence>
<evidence type="ECO:0000256" key="3">
    <source>
        <dbReference type="ARBA" id="ARBA00023082"/>
    </source>
</evidence>
<sequence>MPPNLAPETATWYHAEVHPHCPALRAWLLARFPSLTDVDDLVQEALSRLLKARETGEIRSVRALLFTTARNLALDVVRRQKVVSFEPITDMADSSVLADEATDVVAIVSKQQELEILTQAIQSLPPRCRRIFTLRTAYGMTQKEIADHLGVSLSTVEKDMSRSVRQCATFFKDPDRG</sequence>
<dbReference type="GO" id="GO:0003677">
    <property type="term" value="F:DNA binding"/>
    <property type="evidence" value="ECO:0007669"/>
    <property type="project" value="InterPro"/>
</dbReference>
<evidence type="ECO:0000256" key="4">
    <source>
        <dbReference type="ARBA" id="ARBA00023163"/>
    </source>
</evidence>
<dbReference type="RefSeq" id="WP_330931017.1">
    <property type="nucleotide sequence ID" value="NZ_CP119075.1"/>
</dbReference>
<evidence type="ECO:0000256" key="1">
    <source>
        <dbReference type="ARBA" id="ARBA00010641"/>
    </source>
</evidence>
<dbReference type="Gene3D" id="1.10.10.10">
    <property type="entry name" value="Winged helix-like DNA-binding domain superfamily/Winged helix DNA-binding domain"/>
    <property type="match status" value="1"/>
</dbReference>
<keyword evidence="4" id="KW-0804">Transcription</keyword>
<dbReference type="SUPFAM" id="SSF88659">
    <property type="entry name" value="Sigma3 and sigma4 domains of RNA polymerase sigma factors"/>
    <property type="match status" value="1"/>
</dbReference>
<dbReference type="Gene3D" id="1.10.1740.10">
    <property type="match status" value="1"/>
</dbReference>
<dbReference type="InterPro" id="IPR007627">
    <property type="entry name" value="RNA_pol_sigma70_r2"/>
</dbReference>
<dbReference type="AlphaFoldDB" id="A0AAE9ZZK3"/>
<feature type="domain" description="RNA polymerase sigma factor 70 region 4 type 2" evidence="6">
    <location>
        <begin position="115"/>
        <end position="167"/>
    </location>
</feature>
<dbReference type="CDD" id="cd06171">
    <property type="entry name" value="Sigma70_r4"/>
    <property type="match status" value="1"/>
</dbReference>
<dbReference type="EMBL" id="CP119075">
    <property type="protein sequence ID" value="WED64318.1"/>
    <property type="molecule type" value="Genomic_DNA"/>
</dbReference>
<reference evidence="7" key="1">
    <citation type="submission" date="2023-03" db="EMBL/GenBank/DDBJ databases">
        <title>Lomoglobus Profundus gen. nov., sp. nov., a novel member of the phylum Verrucomicrobia, isolated from deep-marine sediment of South China Sea.</title>
        <authorList>
            <person name="Ahmad T."/>
            <person name="Ishaq S.E."/>
            <person name="Wang F."/>
        </authorList>
    </citation>
    <scope>NUCLEOTIDE SEQUENCE</scope>
    <source>
        <strain evidence="7">LMO-M01</strain>
    </source>
</reference>
<protein>
    <submittedName>
        <fullName evidence="7">RNA polymerase sigma factor</fullName>
    </submittedName>
</protein>
<dbReference type="GO" id="GO:0006352">
    <property type="term" value="P:DNA-templated transcription initiation"/>
    <property type="evidence" value="ECO:0007669"/>
    <property type="project" value="InterPro"/>
</dbReference>
<evidence type="ECO:0000259" key="6">
    <source>
        <dbReference type="Pfam" id="PF08281"/>
    </source>
</evidence>
<dbReference type="KEGG" id="slom:PXH66_18425"/>
<gene>
    <name evidence="7" type="ORF">PXH66_18425</name>
</gene>
<dbReference type="Pfam" id="PF08281">
    <property type="entry name" value="Sigma70_r4_2"/>
    <property type="match status" value="1"/>
</dbReference>
<dbReference type="Pfam" id="PF04542">
    <property type="entry name" value="Sigma70_r2"/>
    <property type="match status" value="1"/>
</dbReference>
<dbReference type="InterPro" id="IPR013249">
    <property type="entry name" value="RNA_pol_sigma70_r4_t2"/>
</dbReference>
<dbReference type="InterPro" id="IPR013324">
    <property type="entry name" value="RNA_pol_sigma_r3/r4-like"/>
</dbReference>
<evidence type="ECO:0000259" key="5">
    <source>
        <dbReference type="Pfam" id="PF04542"/>
    </source>
</evidence>
<name>A0AAE9ZZK3_9BACT</name>
<evidence type="ECO:0000313" key="7">
    <source>
        <dbReference type="EMBL" id="WED64318.1"/>
    </source>
</evidence>
<dbReference type="SUPFAM" id="SSF88946">
    <property type="entry name" value="Sigma2 domain of RNA polymerase sigma factors"/>
    <property type="match status" value="1"/>
</dbReference>
<keyword evidence="3" id="KW-0731">Sigma factor</keyword>
<dbReference type="InterPro" id="IPR036388">
    <property type="entry name" value="WH-like_DNA-bd_sf"/>
</dbReference>
<dbReference type="InterPro" id="IPR013325">
    <property type="entry name" value="RNA_pol_sigma_r2"/>
</dbReference>
<organism evidence="7 8">
    <name type="scientific">Synoicihabitans lomoniglobus</name>
    <dbReference type="NCBI Taxonomy" id="2909285"/>
    <lineage>
        <taxon>Bacteria</taxon>
        <taxon>Pseudomonadati</taxon>
        <taxon>Verrucomicrobiota</taxon>
        <taxon>Opitutia</taxon>
        <taxon>Opitutales</taxon>
        <taxon>Opitutaceae</taxon>
        <taxon>Synoicihabitans</taxon>
    </lineage>
</organism>
<comment type="similarity">
    <text evidence="1">Belongs to the sigma-70 factor family. ECF subfamily.</text>
</comment>
<feature type="domain" description="RNA polymerase sigma-70 region 2" evidence="5">
    <location>
        <begin position="19"/>
        <end position="81"/>
    </location>
</feature>
<dbReference type="PANTHER" id="PTHR43133:SF63">
    <property type="entry name" value="RNA POLYMERASE SIGMA FACTOR FECI-RELATED"/>
    <property type="match status" value="1"/>
</dbReference>
<dbReference type="InterPro" id="IPR014284">
    <property type="entry name" value="RNA_pol_sigma-70_dom"/>
</dbReference>
<dbReference type="GO" id="GO:0016987">
    <property type="term" value="F:sigma factor activity"/>
    <property type="evidence" value="ECO:0007669"/>
    <property type="project" value="UniProtKB-KW"/>
</dbReference>
<dbReference type="Proteomes" id="UP001218638">
    <property type="component" value="Chromosome"/>
</dbReference>
<proteinExistence type="inferred from homology"/>